<gene>
    <name evidence="1" type="ORF">CLAFUR5_06910</name>
</gene>
<sequence>MDTANHHESAAQAASSDHISSTRKGFFDFFRLPAELRDRIYDLSVQNIVADDECEDITPMQRNPRNASRLNPSASLVNRQMRSEFLPRYHRARGLVLSSMGDQEHSDRLEAFLSRLASRIPMTRWFTLHYAKNARAYFQHEEFHCRLTLVGGTMYERYLECTKENTIGDPTWTAPVANIARLRVTSGHNQRQPDVEAKVLEVIEAFQREHSGGPIVPDVELLRRNLGVLALSDGKVLDDGSTRYKGVRPRR</sequence>
<evidence type="ECO:0000313" key="1">
    <source>
        <dbReference type="EMBL" id="UJO19229.1"/>
    </source>
</evidence>
<dbReference type="AlphaFoldDB" id="A0A9Q8PB39"/>
<keyword evidence="2" id="KW-1185">Reference proteome</keyword>
<dbReference type="EMBL" id="CP090168">
    <property type="protein sequence ID" value="UJO19229.1"/>
    <property type="molecule type" value="Genomic_DNA"/>
</dbReference>
<reference evidence="1" key="1">
    <citation type="submission" date="2021-12" db="EMBL/GenBank/DDBJ databases">
        <authorList>
            <person name="Zaccaron A."/>
            <person name="Stergiopoulos I."/>
        </authorList>
    </citation>
    <scope>NUCLEOTIDE SEQUENCE</scope>
    <source>
        <strain evidence="1">Race5_Kim</strain>
    </source>
</reference>
<dbReference type="RefSeq" id="XP_047763595.1">
    <property type="nucleotide sequence ID" value="XM_047906058.1"/>
</dbReference>
<dbReference type="OrthoDB" id="3650883at2759"/>
<protein>
    <submittedName>
        <fullName evidence="1">Uncharacterized protein</fullName>
    </submittedName>
</protein>
<accession>A0A9Q8PB39</accession>
<organism evidence="1 2">
    <name type="scientific">Passalora fulva</name>
    <name type="common">Tomato leaf mold</name>
    <name type="synonym">Cladosporium fulvum</name>
    <dbReference type="NCBI Taxonomy" id="5499"/>
    <lineage>
        <taxon>Eukaryota</taxon>
        <taxon>Fungi</taxon>
        <taxon>Dikarya</taxon>
        <taxon>Ascomycota</taxon>
        <taxon>Pezizomycotina</taxon>
        <taxon>Dothideomycetes</taxon>
        <taxon>Dothideomycetidae</taxon>
        <taxon>Mycosphaerellales</taxon>
        <taxon>Mycosphaerellaceae</taxon>
        <taxon>Fulvia</taxon>
    </lineage>
</organism>
<name>A0A9Q8PB39_PASFU</name>
<proteinExistence type="predicted"/>
<dbReference type="KEGG" id="ffu:CLAFUR5_06910"/>
<evidence type="ECO:0000313" key="2">
    <source>
        <dbReference type="Proteomes" id="UP000756132"/>
    </source>
</evidence>
<dbReference type="GeneID" id="71986788"/>
<dbReference type="Proteomes" id="UP000756132">
    <property type="component" value="Chromosome 6"/>
</dbReference>
<reference evidence="1" key="2">
    <citation type="journal article" date="2022" name="Microb. Genom.">
        <title>A chromosome-scale genome assembly of the tomato pathogen Cladosporium fulvum reveals a compartmentalized genome architecture and the presence of a dispensable chromosome.</title>
        <authorList>
            <person name="Zaccaron A.Z."/>
            <person name="Chen L.H."/>
            <person name="Samaras A."/>
            <person name="Stergiopoulos I."/>
        </authorList>
    </citation>
    <scope>NUCLEOTIDE SEQUENCE</scope>
    <source>
        <strain evidence="1">Race5_Kim</strain>
    </source>
</reference>